<organism evidence="2 3">
    <name type="scientific">Geobacter anodireducens</name>
    <dbReference type="NCBI Taxonomy" id="1340425"/>
    <lineage>
        <taxon>Bacteria</taxon>
        <taxon>Pseudomonadati</taxon>
        <taxon>Thermodesulfobacteriota</taxon>
        <taxon>Desulfuromonadia</taxon>
        <taxon>Geobacterales</taxon>
        <taxon>Geobacteraceae</taxon>
        <taxon>Geobacter</taxon>
    </lineage>
</organism>
<dbReference type="GO" id="GO:0008168">
    <property type="term" value="F:methyltransferase activity"/>
    <property type="evidence" value="ECO:0007669"/>
    <property type="project" value="UniProtKB-KW"/>
</dbReference>
<evidence type="ECO:0000313" key="3">
    <source>
        <dbReference type="Proteomes" id="UP000618926"/>
    </source>
</evidence>
<dbReference type="PANTHER" id="PTHR43591">
    <property type="entry name" value="METHYLTRANSFERASE"/>
    <property type="match status" value="1"/>
</dbReference>
<dbReference type="GO" id="GO:0032259">
    <property type="term" value="P:methylation"/>
    <property type="evidence" value="ECO:0007669"/>
    <property type="project" value="UniProtKB-KW"/>
</dbReference>
<dbReference type="InterPro" id="IPR029063">
    <property type="entry name" value="SAM-dependent_MTases_sf"/>
</dbReference>
<comment type="caution">
    <text evidence="2">The sequence shown here is derived from an EMBL/GenBank/DDBJ whole genome shotgun (WGS) entry which is preliminary data.</text>
</comment>
<dbReference type="Proteomes" id="UP000618926">
    <property type="component" value="Unassembled WGS sequence"/>
</dbReference>
<dbReference type="Pfam" id="PF08241">
    <property type="entry name" value="Methyltransf_11"/>
    <property type="match status" value="1"/>
</dbReference>
<gene>
    <name evidence="2" type="ORF">IIE05_04440</name>
</gene>
<protein>
    <submittedName>
        <fullName evidence="2">Class I SAM-dependent methyltransferase</fullName>
    </submittedName>
</protein>
<reference evidence="2 3" key="1">
    <citation type="submission" date="2020-10" db="EMBL/GenBank/DDBJ databases">
        <title>Investigation of anaerobic biodegradation of phenanthrene by a sulfate-dependent Geobacter anodireducens strain PheS2.</title>
        <authorList>
            <person name="Zhang Z."/>
        </authorList>
    </citation>
    <scope>NUCLEOTIDE SEQUENCE [LARGE SCALE GENOMIC DNA]</scope>
    <source>
        <strain evidence="2 3">PheS2</strain>
    </source>
</reference>
<dbReference type="InterPro" id="IPR013216">
    <property type="entry name" value="Methyltransf_11"/>
</dbReference>
<sequence>MILGHKGFRRDVDEQSIRLLLKTAHTVSPVISVRYARHHNTKPNQIVRKYSEFFKDLLDVYIVKRAILGAITDNIDLFRGIVLDVGCGEMPYKELLTSSPSKVNRYIGLDLENNPVYTKSEPDMRWDGKTIPLADNSVDCAIATEVLEHCPEPEHMLKEIYRVIKPDGILFFTVPFLWPLHDVPYDQYRYTPFSLERHLSNCGFEQIDIKALGGWDASLAQMIGLWVNRRPLSFLKRKIFQTISLPIMRVLIKRDTIPVDYAGAMFIGFSGSAKKPI</sequence>
<dbReference type="SUPFAM" id="SSF53335">
    <property type="entry name" value="S-adenosyl-L-methionine-dependent methyltransferases"/>
    <property type="match status" value="1"/>
</dbReference>
<keyword evidence="2" id="KW-0808">Transferase</keyword>
<dbReference type="Gene3D" id="3.40.50.150">
    <property type="entry name" value="Vaccinia Virus protein VP39"/>
    <property type="match status" value="1"/>
</dbReference>
<proteinExistence type="predicted"/>
<evidence type="ECO:0000259" key="1">
    <source>
        <dbReference type="Pfam" id="PF08241"/>
    </source>
</evidence>
<dbReference type="EMBL" id="JADBFD010000004">
    <property type="protein sequence ID" value="MBE2887213.1"/>
    <property type="molecule type" value="Genomic_DNA"/>
</dbReference>
<accession>A0ABR9NSH9</accession>
<keyword evidence="3" id="KW-1185">Reference proteome</keyword>
<dbReference type="CDD" id="cd02440">
    <property type="entry name" value="AdoMet_MTases"/>
    <property type="match status" value="1"/>
</dbReference>
<feature type="domain" description="Methyltransferase type 11" evidence="1">
    <location>
        <begin position="83"/>
        <end position="172"/>
    </location>
</feature>
<evidence type="ECO:0000313" key="2">
    <source>
        <dbReference type="EMBL" id="MBE2887213.1"/>
    </source>
</evidence>
<keyword evidence="2" id="KW-0489">Methyltransferase</keyword>
<name>A0ABR9NSH9_9BACT</name>